<evidence type="ECO:0000313" key="4">
    <source>
        <dbReference type="Proteomes" id="UP001151760"/>
    </source>
</evidence>
<reference evidence="3" key="2">
    <citation type="submission" date="2022-01" db="EMBL/GenBank/DDBJ databases">
        <authorList>
            <person name="Yamashiro T."/>
            <person name="Shiraishi A."/>
            <person name="Satake H."/>
            <person name="Nakayama K."/>
        </authorList>
    </citation>
    <scope>NUCLEOTIDE SEQUENCE</scope>
</reference>
<protein>
    <submittedName>
        <fullName evidence="3">Uncharacterized protein</fullName>
    </submittedName>
</protein>
<accession>A0ABQ5J8V6</accession>
<feature type="compositionally biased region" description="Basic and acidic residues" evidence="2">
    <location>
        <begin position="290"/>
        <end position="301"/>
    </location>
</feature>
<proteinExistence type="predicted"/>
<evidence type="ECO:0000256" key="2">
    <source>
        <dbReference type="SAM" id="MobiDB-lite"/>
    </source>
</evidence>
<dbReference type="Proteomes" id="UP001151760">
    <property type="component" value="Unassembled WGS sequence"/>
</dbReference>
<reference evidence="3" key="1">
    <citation type="journal article" date="2022" name="Int. J. Mol. Sci.">
        <title>Draft Genome of Tanacetum Coccineum: Genomic Comparison of Closely Related Tanacetum-Family Plants.</title>
        <authorList>
            <person name="Yamashiro T."/>
            <person name="Shiraishi A."/>
            <person name="Nakayama K."/>
            <person name="Satake H."/>
        </authorList>
    </citation>
    <scope>NUCLEOTIDE SEQUENCE</scope>
</reference>
<feature type="region of interest" description="Disordered" evidence="2">
    <location>
        <begin position="142"/>
        <end position="177"/>
    </location>
</feature>
<evidence type="ECO:0000313" key="3">
    <source>
        <dbReference type="EMBL" id="GJU08779.1"/>
    </source>
</evidence>
<name>A0ABQ5J8V6_9ASTR</name>
<keyword evidence="4" id="KW-1185">Reference proteome</keyword>
<dbReference type="EMBL" id="BQNB010021666">
    <property type="protein sequence ID" value="GJU08779.1"/>
    <property type="molecule type" value="Genomic_DNA"/>
</dbReference>
<organism evidence="3 4">
    <name type="scientific">Tanacetum coccineum</name>
    <dbReference type="NCBI Taxonomy" id="301880"/>
    <lineage>
        <taxon>Eukaryota</taxon>
        <taxon>Viridiplantae</taxon>
        <taxon>Streptophyta</taxon>
        <taxon>Embryophyta</taxon>
        <taxon>Tracheophyta</taxon>
        <taxon>Spermatophyta</taxon>
        <taxon>Magnoliopsida</taxon>
        <taxon>eudicotyledons</taxon>
        <taxon>Gunneridae</taxon>
        <taxon>Pentapetalae</taxon>
        <taxon>asterids</taxon>
        <taxon>campanulids</taxon>
        <taxon>Asterales</taxon>
        <taxon>Asteraceae</taxon>
        <taxon>Asteroideae</taxon>
        <taxon>Anthemideae</taxon>
        <taxon>Anthemidinae</taxon>
        <taxon>Tanacetum</taxon>
    </lineage>
</organism>
<comment type="caution">
    <text evidence="3">The sequence shown here is derived from an EMBL/GenBank/DDBJ whole genome shotgun (WGS) entry which is preliminary data.</text>
</comment>
<sequence>MAICTNLSNKVLALEQSKTAFGDQKAEKEGQKIGKEAKGKNFRDETLQDCDFAELDVDNAMENVEGDAETQGRNSAEQITTRDTVNTATIDVSADGPSNVSIADPSTSTTRDVFEDVMMTIVDTLVAIRSTRPRTTSVIIHDVEEEPKRSTPAPTAQPSSKDKGKALMVKPKKPSKNLRKVQIQMDEELAIRLNEEEKAELERMQRERAAQEEASNATLIAEFDNVQARMEANALLAARLQEKEKEQFSIDEQARFLKLYEKEQKWIKDFISMDSEEGGKKAASSKKRPRAEPDEESVKRQKIRETSVEELVIQPLQVRYPIIDWEVYSEDTRRYWRIIRVGNHTEAYQIFADMWKKFERDDLKLQRYMHDPFVWRLYDTCDVHHVSSVRGHDIFMLFEKEYPLTRGTLGLMMVARLLVEANSEMSRELLRKIFYQANRPRK</sequence>
<keyword evidence="1" id="KW-0175">Coiled coil</keyword>
<gene>
    <name evidence="3" type="ORF">Tco_1125209</name>
</gene>
<feature type="region of interest" description="Disordered" evidence="2">
    <location>
        <begin position="277"/>
        <end position="301"/>
    </location>
</feature>
<feature type="coiled-coil region" evidence="1">
    <location>
        <begin position="187"/>
        <end position="214"/>
    </location>
</feature>
<evidence type="ECO:0000256" key="1">
    <source>
        <dbReference type="SAM" id="Coils"/>
    </source>
</evidence>